<accession>A0ABS6D205</accession>
<evidence type="ECO:0000313" key="2">
    <source>
        <dbReference type="Proteomes" id="UP000723714"/>
    </source>
</evidence>
<evidence type="ECO:0000313" key="1">
    <source>
        <dbReference type="EMBL" id="MBU3875630.1"/>
    </source>
</evidence>
<reference evidence="1 2" key="1">
    <citation type="submission" date="2021-06" db="EMBL/GenBank/DDBJ databases">
        <title>Faecalicatena sp. nov. isolated from porcine feces.</title>
        <authorList>
            <person name="Oh B.S."/>
            <person name="Lee J.H."/>
        </authorList>
    </citation>
    <scope>NUCLEOTIDE SEQUENCE [LARGE SCALE GENOMIC DNA]</scope>
    <source>
        <strain evidence="1 2">AGMB00832</strain>
    </source>
</reference>
<dbReference type="RefSeq" id="WP_216240674.1">
    <property type="nucleotide sequence ID" value="NZ_JABACJ020000005.1"/>
</dbReference>
<keyword evidence="2" id="KW-1185">Reference proteome</keyword>
<proteinExistence type="predicted"/>
<sequence length="244" mass="29057">MIKVTYLSHSGFLVELEGAYFLFDYYKGELPEIKTGKPFFVFVSHVHHDHYRKDIFKLREYLPEIYYILSSDVEAEESQDVRTMGPNEDQEIAGCRVRTLRSTDEGVAFLVQYEGITLFHAGDLNWWHWEEESKEYNTLMRRNYQYEINKLNGEKIDIAFVPVDPRLGEQYHLGLDCFMKRTDTRAVFPMHFWDNYGIFDRLMLEESAQEYVDKIQRITKEGQVFELQIQKEKSFAQSVRDILE</sequence>
<dbReference type="EMBL" id="JABACJ020000005">
    <property type="protein sequence ID" value="MBU3875630.1"/>
    <property type="molecule type" value="Genomic_DNA"/>
</dbReference>
<name>A0ABS6D205_9FIRM</name>
<organism evidence="1 2">
    <name type="scientific">Faecalicatena faecalis</name>
    <dbReference type="NCBI Taxonomy" id="2726362"/>
    <lineage>
        <taxon>Bacteria</taxon>
        <taxon>Bacillati</taxon>
        <taxon>Bacillota</taxon>
        <taxon>Clostridia</taxon>
        <taxon>Lachnospirales</taxon>
        <taxon>Lachnospiraceae</taxon>
        <taxon>Faecalicatena</taxon>
    </lineage>
</organism>
<gene>
    <name evidence="1" type="ORF">HGO97_007370</name>
</gene>
<comment type="caution">
    <text evidence="1">The sequence shown here is derived from an EMBL/GenBank/DDBJ whole genome shotgun (WGS) entry which is preliminary data.</text>
</comment>
<protein>
    <submittedName>
        <fullName evidence="1">MBL fold metallo-hydrolase</fullName>
    </submittedName>
</protein>
<dbReference type="PANTHER" id="PTHR42967">
    <property type="entry name" value="METAL DEPENDENT HYDROLASE"/>
    <property type="match status" value="1"/>
</dbReference>
<dbReference type="Pfam" id="PF13483">
    <property type="entry name" value="Lactamase_B_3"/>
    <property type="match status" value="1"/>
</dbReference>
<dbReference type="PANTHER" id="PTHR42967:SF1">
    <property type="entry name" value="MBL FOLD METALLO-HYDROLASE"/>
    <property type="match status" value="1"/>
</dbReference>
<dbReference type="Proteomes" id="UP000723714">
    <property type="component" value="Unassembled WGS sequence"/>
</dbReference>